<feature type="compositionally biased region" description="Polar residues" evidence="1">
    <location>
        <begin position="557"/>
        <end position="575"/>
    </location>
</feature>
<protein>
    <submittedName>
        <fullName evidence="4">SCRIB</fullName>
    </submittedName>
</protein>
<keyword evidence="5" id="KW-1185">Reference proteome</keyword>
<accession>A0A7J7JTT1</accession>
<evidence type="ECO:0000256" key="2">
    <source>
        <dbReference type="SAM" id="SignalP"/>
    </source>
</evidence>
<feature type="region of interest" description="Disordered" evidence="1">
    <location>
        <begin position="438"/>
        <end position="609"/>
    </location>
</feature>
<dbReference type="GO" id="GO:0019901">
    <property type="term" value="F:protein kinase binding"/>
    <property type="evidence" value="ECO:0007669"/>
    <property type="project" value="TreeGrafter"/>
</dbReference>
<dbReference type="GO" id="GO:0045197">
    <property type="term" value="P:establishment or maintenance of epithelial cell apical/basal polarity"/>
    <property type="evidence" value="ECO:0007669"/>
    <property type="project" value="TreeGrafter"/>
</dbReference>
<dbReference type="Gene3D" id="2.30.42.10">
    <property type="match status" value="2"/>
</dbReference>
<sequence length="708" mass="76834">MRKSCLDSPHLLLLFLLPSTENSWSRNLPCPGSTNDAVKAKTLTGEPVTVEKERHINSDDTSRQQTPAVDISKQAYGADSNALALNSSHEENNPNNYEIEEVCILKAGGPLGLSIVGGIDHASHPFGNSEPGVFISKIVAGGTASQTPLRIGDRILTVNGRDISEATHAEAVRTLIEPSYQILLKIRHDPPPYGLQELVIEREYKEKIGMTIKGGTGGTSGNPNDPADEGIYISKISSSGAIARDGNLKVGDQILEVNGQSMLGATHGEAVRALRKSGQQIEIMVCEGYPVEVGPMSTLGKSVSSLDREDEEYQRMQQESEALREQQEFEAELEQKKQERAEHIARLEQQAVEQMEQKMRDNAAERRQQEEAARNSEFKRIQEEARKRSEALKKEEKELIAAAEQQAAEQIALAERAAQELKHQAEISRMLMLEKQRQDEEEALAKLEAEAERKKEEERAAEAARAFELQQRLDAEESERKLAAEKAARLNTQQPPPEEDSNAYLNLSASLNPRAASPRRIGAADVNLQHSPTPVSVNTEDNDIPFAGDSSDEDDSNITSAFAFGSSSARTSIPTADSKIPVAALRTPKTNLPSPQKPPVAVKPKVTSAAKSGIPVAAVAVNSGSGSTSTSPSASSAKPSKLKAPVNYRKAPPLAPKPTIKNKSSSSEPQNGERVDAKTARSSFLESSAAPPPADNPWSKYDRKRNLG</sequence>
<dbReference type="InterPro" id="IPR001478">
    <property type="entry name" value="PDZ"/>
</dbReference>
<dbReference type="PROSITE" id="PS50106">
    <property type="entry name" value="PDZ"/>
    <property type="match status" value="2"/>
</dbReference>
<dbReference type="InterPro" id="IPR036034">
    <property type="entry name" value="PDZ_sf"/>
</dbReference>
<dbReference type="PANTHER" id="PTHR23119:SF44">
    <property type="entry name" value="PROTEIN LAP4"/>
    <property type="match status" value="1"/>
</dbReference>
<dbReference type="GO" id="GO:0005912">
    <property type="term" value="C:adherens junction"/>
    <property type="evidence" value="ECO:0007669"/>
    <property type="project" value="TreeGrafter"/>
</dbReference>
<dbReference type="GO" id="GO:0016323">
    <property type="term" value="C:basolateral plasma membrane"/>
    <property type="evidence" value="ECO:0007669"/>
    <property type="project" value="TreeGrafter"/>
</dbReference>
<evidence type="ECO:0000259" key="3">
    <source>
        <dbReference type="PROSITE" id="PS50106"/>
    </source>
</evidence>
<dbReference type="InterPro" id="IPR050614">
    <property type="entry name" value="Synaptic_Scaffolding_LAP-MAGUK"/>
</dbReference>
<dbReference type="FunFam" id="2.30.42.10:FF:000074">
    <property type="entry name" value="protein scribble homolog isoform X2"/>
    <property type="match status" value="1"/>
</dbReference>
<dbReference type="CDD" id="cd06702">
    <property type="entry name" value="PDZ3_Scribble-like"/>
    <property type="match status" value="1"/>
</dbReference>
<feature type="chain" id="PRO_5029457163" evidence="2">
    <location>
        <begin position="26"/>
        <end position="708"/>
    </location>
</feature>
<dbReference type="OrthoDB" id="123971at2759"/>
<dbReference type="GO" id="GO:0097120">
    <property type="term" value="P:receptor localization to synapse"/>
    <property type="evidence" value="ECO:0007669"/>
    <property type="project" value="TreeGrafter"/>
</dbReference>
<feature type="signal peptide" evidence="2">
    <location>
        <begin position="1"/>
        <end position="25"/>
    </location>
</feature>
<dbReference type="Proteomes" id="UP000593567">
    <property type="component" value="Unassembled WGS sequence"/>
</dbReference>
<feature type="compositionally biased region" description="Polar residues" evidence="1">
    <location>
        <begin position="661"/>
        <end position="670"/>
    </location>
</feature>
<organism evidence="4 5">
    <name type="scientific">Bugula neritina</name>
    <name type="common">Brown bryozoan</name>
    <name type="synonym">Sertularia neritina</name>
    <dbReference type="NCBI Taxonomy" id="10212"/>
    <lineage>
        <taxon>Eukaryota</taxon>
        <taxon>Metazoa</taxon>
        <taxon>Spiralia</taxon>
        <taxon>Lophotrochozoa</taxon>
        <taxon>Bryozoa</taxon>
        <taxon>Gymnolaemata</taxon>
        <taxon>Cheilostomatida</taxon>
        <taxon>Flustrina</taxon>
        <taxon>Buguloidea</taxon>
        <taxon>Bugulidae</taxon>
        <taxon>Bugula</taxon>
    </lineage>
</organism>
<feature type="region of interest" description="Disordered" evidence="1">
    <location>
        <begin position="621"/>
        <end position="708"/>
    </location>
</feature>
<feature type="compositionally biased region" description="Polar residues" evidence="1">
    <location>
        <begin position="528"/>
        <end position="539"/>
    </location>
</feature>
<name>A0A7J7JTT1_BUGNE</name>
<dbReference type="EMBL" id="VXIV02001786">
    <property type="protein sequence ID" value="KAF6029779.1"/>
    <property type="molecule type" value="Genomic_DNA"/>
</dbReference>
<dbReference type="GO" id="GO:0043113">
    <property type="term" value="P:receptor clustering"/>
    <property type="evidence" value="ECO:0007669"/>
    <property type="project" value="TreeGrafter"/>
</dbReference>
<dbReference type="Pfam" id="PF00595">
    <property type="entry name" value="PDZ"/>
    <property type="match status" value="2"/>
</dbReference>
<proteinExistence type="predicted"/>
<feature type="compositionally biased region" description="Basic and acidic residues" evidence="1">
    <location>
        <begin position="471"/>
        <end position="488"/>
    </location>
</feature>
<dbReference type="AlphaFoldDB" id="A0A7J7JTT1"/>
<feature type="compositionally biased region" description="Basic and acidic residues" evidence="1">
    <location>
        <begin position="438"/>
        <end position="462"/>
    </location>
</feature>
<evidence type="ECO:0000313" key="4">
    <source>
        <dbReference type="EMBL" id="KAF6029779.1"/>
    </source>
</evidence>
<feature type="region of interest" description="Disordered" evidence="1">
    <location>
        <begin position="356"/>
        <end position="382"/>
    </location>
</feature>
<feature type="compositionally biased region" description="Low complexity" evidence="1">
    <location>
        <begin position="623"/>
        <end position="639"/>
    </location>
</feature>
<reference evidence="4" key="1">
    <citation type="submission" date="2020-06" db="EMBL/GenBank/DDBJ databases">
        <title>Draft genome of Bugula neritina, a colonial animal packing powerful symbionts and potential medicines.</title>
        <authorList>
            <person name="Rayko M."/>
        </authorList>
    </citation>
    <scope>NUCLEOTIDE SEQUENCE [LARGE SCALE GENOMIC DNA]</scope>
    <source>
        <strain evidence="4">Kwan_BN1</strain>
    </source>
</reference>
<dbReference type="SUPFAM" id="SSF50156">
    <property type="entry name" value="PDZ domain-like"/>
    <property type="match status" value="2"/>
</dbReference>
<dbReference type="SMART" id="SM00228">
    <property type="entry name" value="PDZ"/>
    <property type="match status" value="2"/>
</dbReference>
<evidence type="ECO:0000256" key="1">
    <source>
        <dbReference type="SAM" id="MobiDB-lite"/>
    </source>
</evidence>
<feature type="domain" description="PDZ" evidence="3">
    <location>
        <begin position="101"/>
        <end position="190"/>
    </location>
</feature>
<dbReference type="PANTHER" id="PTHR23119">
    <property type="entry name" value="DISCS LARGE"/>
    <property type="match status" value="1"/>
</dbReference>
<feature type="compositionally biased region" description="Low complexity" evidence="1">
    <location>
        <begin position="599"/>
        <end position="609"/>
    </location>
</feature>
<gene>
    <name evidence="4" type="ORF">EB796_011877</name>
</gene>
<dbReference type="GO" id="GO:0098609">
    <property type="term" value="P:cell-cell adhesion"/>
    <property type="evidence" value="ECO:0007669"/>
    <property type="project" value="TreeGrafter"/>
</dbReference>
<dbReference type="CDD" id="cd06701">
    <property type="entry name" value="PDZ4_Scribble-like"/>
    <property type="match status" value="1"/>
</dbReference>
<evidence type="ECO:0000313" key="5">
    <source>
        <dbReference type="Proteomes" id="UP000593567"/>
    </source>
</evidence>
<keyword evidence="2" id="KW-0732">Signal</keyword>
<feature type="domain" description="PDZ" evidence="3">
    <location>
        <begin position="197"/>
        <end position="289"/>
    </location>
</feature>
<comment type="caution">
    <text evidence="4">The sequence shown here is derived from an EMBL/GenBank/DDBJ whole genome shotgun (WGS) entry which is preliminary data.</text>
</comment>